<proteinExistence type="predicted"/>
<name>A0ACB8RQJ3_9AGAM</name>
<sequence length="149" mass="17028">MPNICVCLCLGFRLESLKPEPERDSQQKPPPPSIYLVVHLRGKMASVAPSRLAALTRLRCSVFGTSYNPTSQRTGAKYLRRRLQGPSMLKYYPLEASFAALNRANPEWKLIDQDEQQRLQDIEDRKKRGKGTPKKSTAKGDSRRTQRKR</sequence>
<evidence type="ECO:0000313" key="2">
    <source>
        <dbReference type="Proteomes" id="UP000814033"/>
    </source>
</evidence>
<comment type="caution">
    <text evidence="1">The sequence shown here is derived from an EMBL/GenBank/DDBJ whole genome shotgun (WGS) entry which is preliminary data.</text>
</comment>
<reference evidence="1" key="2">
    <citation type="journal article" date="2022" name="New Phytol.">
        <title>Evolutionary transition to the ectomycorrhizal habit in the genomes of a hyperdiverse lineage of mushroom-forming fungi.</title>
        <authorList>
            <person name="Looney B."/>
            <person name="Miyauchi S."/>
            <person name="Morin E."/>
            <person name="Drula E."/>
            <person name="Courty P.E."/>
            <person name="Kohler A."/>
            <person name="Kuo A."/>
            <person name="LaButti K."/>
            <person name="Pangilinan J."/>
            <person name="Lipzen A."/>
            <person name="Riley R."/>
            <person name="Andreopoulos W."/>
            <person name="He G."/>
            <person name="Johnson J."/>
            <person name="Nolan M."/>
            <person name="Tritt A."/>
            <person name="Barry K.W."/>
            <person name="Grigoriev I.V."/>
            <person name="Nagy L.G."/>
            <person name="Hibbett D."/>
            <person name="Henrissat B."/>
            <person name="Matheny P.B."/>
            <person name="Labbe J."/>
            <person name="Martin F.M."/>
        </authorList>
    </citation>
    <scope>NUCLEOTIDE SEQUENCE</scope>
    <source>
        <strain evidence="1">FP105234-sp</strain>
    </source>
</reference>
<keyword evidence="2" id="KW-1185">Reference proteome</keyword>
<dbReference type="EMBL" id="MU275942">
    <property type="protein sequence ID" value="KAI0045788.1"/>
    <property type="molecule type" value="Genomic_DNA"/>
</dbReference>
<protein>
    <submittedName>
        <fullName evidence="1">Uncharacterized protein</fullName>
    </submittedName>
</protein>
<gene>
    <name evidence="1" type="ORF">FA95DRAFT_1607440</name>
</gene>
<organism evidence="1 2">
    <name type="scientific">Auriscalpium vulgare</name>
    <dbReference type="NCBI Taxonomy" id="40419"/>
    <lineage>
        <taxon>Eukaryota</taxon>
        <taxon>Fungi</taxon>
        <taxon>Dikarya</taxon>
        <taxon>Basidiomycota</taxon>
        <taxon>Agaricomycotina</taxon>
        <taxon>Agaricomycetes</taxon>
        <taxon>Russulales</taxon>
        <taxon>Auriscalpiaceae</taxon>
        <taxon>Auriscalpium</taxon>
    </lineage>
</organism>
<accession>A0ACB8RQJ3</accession>
<reference evidence="1" key="1">
    <citation type="submission" date="2021-02" db="EMBL/GenBank/DDBJ databases">
        <authorList>
            <consortium name="DOE Joint Genome Institute"/>
            <person name="Ahrendt S."/>
            <person name="Looney B.P."/>
            <person name="Miyauchi S."/>
            <person name="Morin E."/>
            <person name="Drula E."/>
            <person name="Courty P.E."/>
            <person name="Chicoki N."/>
            <person name="Fauchery L."/>
            <person name="Kohler A."/>
            <person name="Kuo A."/>
            <person name="Labutti K."/>
            <person name="Pangilinan J."/>
            <person name="Lipzen A."/>
            <person name="Riley R."/>
            <person name="Andreopoulos W."/>
            <person name="He G."/>
            <person name="Johnson J."/>
            <person name="Barry K.W."/>
            <person name="Grigoriev I.V."/>
            <person name="Nagy L."/>
            <person name="Hibbett D."/>
            <person name="Henrissat B."/>
            <person name="Matheny P.B."/>
            <person name="Labbe J."/>
            <person name="Martin F."/>
        </authorList>
    </citation>
    <scope>NUCLEOTIDE SEQUENCE</scope>
    <source>
        <strain evidence="1">FP105234-sp</strain>
    </source>
</reference>
<evidence type="ECO:0000313" key="1">
    <source>
        <dbReference type="EMBL" id="KAI0045788.1"/>
    </source>
</evidence>
<dbReference type="Proteomes" id="UP000814033">
    <property type="component" value="Unassembled WGS sequence"/>
</dbReference>